<reference evidence="2 3" key="1">
    <citation type="submission" date="2019-11" db="EMBL/GenBank/DDBJ databases">
        <title>Description of Pedobacter sp. LMG 31462T.</title>
        <authorList>
            <person name="Carlier A."/>
            <person name="Qi S."/>
            <person name="Vandamme P."/>
        </authorList>
    </citation>
    <scope>NUCLEOTIDE SEQUENCE [LARGE SCALE GENOMIC DNA]</scope>
    <source>
        <strain evidence="2 3">LMG 31462</strain>
    </source>
</reference>
<keyword evidence="1" id="KW-1133">Transmembrane helix</keyword>
<feature type="transmembrane region" description="Helical" evidence="1">
    <location>
        <begin position="329"/>
        <end position="351"/>
    </location>
</feature>
<comment type="caution">
    <text evidence="2">The sequence shown here is derived from an EMBL/GenBank/DDBJ whole genome shotgun (WGS) entry which is preliminary data.</text>
</comment>
<keyword evidence="3" id="KW-1185">Reference proteome</keyword>
<feature type="transmembrane region" description="Helical" evidence="1">
    <location>
        <begin position="284"/>
        <end position="309"/>
    </location>
</feature>
<dbReference type="PANTHER" id="PTHR31061:SF24">
    <property type="entry name" value="LD22376P"/>
    <property type="match status" value="1"/>
</dbReference>
<organism evidence="2 3">
    <name type="scientific">Pedobacter gandavensis</name>
    <dbReference type="NCBI Taxonomy" id="2679963"/>
    <lineage>
        <taxon>Bacteria</taxon>
        <taxon>Pseudomonadati</taxon>
        <taxon>Bacteroidota</taxon>
        <taxon>Sphingobacteriia</taxon>
        <taxon>Sphingobacteriales</taxon>
        <taxon>Sphingobacteriaceae</taxon>
        <taxon>Pedobacter</taxon>
    </lineage>
</organism>
<feature type="transmembrane region" description="Helical" evidence="1">
    <location>
        <begin position="50"/>
        <end position="69"/>
    </location>
</feature>
<evidence type="ECO:0000313" key="3">
    <source>
        <dbReference type="Proteomes" id="UP000636110"/>
    </source>
</evidence>
<proteinExistence type="predicted"/>
<gene>
    <name evidence="2" type="ORF">GM920_03160</name>
</gene>
<protein>
    <submittedName>
        <fullName evidence="2">DUF5009 domain-containing protein</fullName>
    </submittedName>
</protein>
<keyword evidence="1" id="KW-0472">Membrane</keyword>
<name>A0ABR6ERM7_9SPHI</name>
<dbReference type="EMBL" id="WNXC01000001">
    <property type="protein sequence ID" value="MBB2147904.1"/>
    <property type="molecule type" value="Genomic_DNA"/>
</dbReference>
<evidence type="ECO:0000256" key="1">
    <source>
        <dbReference type="SAM" id="Phobius"/>
    </source>
</evidence>
<feature type="transmembrane region" description="Helical" evidence="1">
    <location>
        <begin position="222"/>
        <end position="239"/>
    </location>
</feature>
<dbReference type="PANTHER" id="PTHR31061">
    <property type="entry name" value="LD22376P"/>
    <property type="match status" value="1"/>
</dbReference>
<accession>A0ABR6ERM7</accession>
<keyword evidence="1" id="KW-0812">Transmembrane</keyword>
<feature type="transmembrane region" description="Helical" evidence="1">
    <location>
        <begin position="251"/>
        <end position="275"/>
    </location>
</feature>
<evidence type="ECO:0000313" key="2">
    <source>
        <dbReference type="EMBL" id="MBB2147904.1"/>
    </source>
</evidence>
<feature type="transmembrane region" description="Helical" evidence="1">
    <location>
        <begin position="195"/>
        <end position="215"/>
    </location>
</feature>
<feature type="transmembrane region" description="Helical" evidence="1">
    <location>
        <begin position="144"/>
        <end position="162"/>
    </location>
</feature>
<sequence>MLSLDFMRGLIMVLLALESTEFYVYLHELCNRDSFSAAVMSQFFHNDWRGLHFWDLIQPAFMFMAGIAMTYSLTRQKEQGISWNERFLKILKRSSLLLFWGIIKRVHTPDWLSLNALDLTDILTQLAFTTIIAFLLFDFKIKYQILAAVGILLLTEFLYRFWSIPGFVAGFTDGRNIGSYLDYLWFQQKGNHYVFINWLPTAVHTLAGVIVGKLFMQFKQPLAWLVPAGIILLLSGYTLDFFEVTLIIKPIATSSFVLASLGFCCLLVALCFWWIDLRKHQKGLLFFQVIGMNSIFIYLFFEIVGRNWFNSYVIMLLSPMEILLGLSHHWFLVAAALATFAAEWGICYFLYRKKIFFKL</sequence>
<dbReference type="Proteomes" id="UP000636110">
    <property type="component" value="Unassembled WGS sequence"/>
</dbReference>